<dbReference type="RefSeq" id="WP_013302420.1">
    <property type="nucleotide sequence ID" value="NC_019552.1"/>
</dbReference>
<dbReference type="KEGG" id="mhs:MOS_700"/>
<evidence type="ECO:0000256" key="2">
    <source>
        <dbReference type="ARBA" id="ARBA00023002"/>
    </source>
</evidence>
<dbReference type="GO" id="GO:0006979">
    <property type="term" value="P:response to oxidative stress"/>
    <property type="evidence" value="ECO:0007669"/>
    <property type="project" value="InterPro"/>
</dbReference>
<dbReference type="InterPro" id="IPR028427">
    <property type="entry name" value="Met_Sox_Rdtase_MsrB"/>
</dbReference>
<evidence type="ECO:0000256" key="3">
    <source>
        <dbReference type="ARBA" id="ARBA00048488"/>
    </source>
</evidence>
<organism evidence="5 6">
    <name type="scientific">Mesomycoplasma hyorhinis SK76</name>
    <dbReference type="NCBI Taxonomy" id="1118964"/>
    <lineage>
        <taxon>Bacteria</taxon>
        <taxon>Bacillati</taxon>
        <taxon>Mycoplasmatota</taxon>
        <taxon>Mycoplasmoidales</taxon>
        <taxon>Metamycoplasmataceae</taxon>
        <taxon>Mesomycoplasma</taxon>
    </lineage>
</organism>
<reference evidence="5 6" key="1">
    <citation type="journal article" date="2013" name="Genome Announc.">
        <title>Complete Genome Sequence of Mycoplasma hyorhinis Strain SK76.</title>
        <authorList>
            <person name="Goodison S."/>
            <person name="Urquidi V."/>
            <person name="Kumar D."/>
            <person name="Reyes L."/>
            <person name="Rosser C.J."/>
        </authorList>
    </citation>
    <scope>NUCLEOTIDE SEQUENCE [LARGE SCALE GENOMIC DNA]</scope>
    <source>
        <strain evidence="5 6">SK76</strain>
    </source>
</reference>
<protein>
    <recommendedName>
        <fullName evidence="1">peptide-methionine (R)-S-oxide reductase</fullName>
        <ecNumber evidence="1">1.8.4.12</ecNumber>
    </recommendedName>
</protein>
<dbReference type="PROSITE" id="PS51790">
    <property type="entry name" value="MSRB"/>
    <property type="match status" value="1"/>
</dbReference>
<evidence type="ECO:0000313" key="5">
    <source>
        <dbReference type="EMBL" id="AFX74603.1"/>
    </source>
</evidence>
<feature type="domain" description="MsrB" evidence="4">
    <location>
        <begin position="3"/>
        <end position="127"/>
    </location>
</feature>
<evidence type="ECO:0000259" key="4">
    <source>
        <dbReference type="PROSITE" id="PS51790"/>
    </source>
</evidence>
<dbReference type="PANTHER" id="PTHR10173:SF59">
    <property type="entry name" value="PEPTIDE METHIONINE SULFOXIDE REDUCTASE MSRA_MSRB"/>
    <property type="match status" value="1"/>
</dbReference>
<keyword evidence="2" id="KW-0560">Oxidoreductase</keyword>
<evidence type="ECO:0000256" key="1">
    <source>
        <dbReference type="ARBA" id="ARBA00012499"/>
    </source>
</evidence>
<dbReference type="InterPro" id="IPR011057">
    <property type="entry name" value="Mss4-like_sf"/>
</dbReference>
<dbReference type="FunFam" id="2.170.150.20:FF:000003">
    <property type="entry name" value="Peptide methionine sulfoxide reductase MsrB"/>
    <property type="match status" value="1"/>
</dbReference>
<dbReference type="EMBL" id="CP003914">
    <property type="protein sequence ID" value="AFX74603.1"/>
    <property type="molecule type" value="Genomic_DNA"/>
</dbReference>
<evidence type="ECO:0000313" key="6">
    <source>
        <dbReference type="Proteomes" id="UP000009399"/>
    </source>
</evidence>
<dbReference type="InterPro" id="IPR002579">
    <property type="entry name" value="Met_Sox_Rdtase_MsrB_dom"/>
</dbReference>
<dbReference type="GO" id="GO:0030091">
    <property type="term" value="P:protein repair"/>
    <property type="evidence" value="ECO:0007669"/>
    <property type="project" value="InterPro"/>
</dbReference>
<sequence length="143" mass="16754">MKKKEELSHLTELQYEVTQNSKTEKPFENEYYNNYKEGLYVDIVDGTPLFLSIHKYDSGSGWPAFTTPIDLEDIVELDDYSYKFAKRTEVRSKKANSHLGHVFDDGPKEFGGKRYCINSSSLRFIPKSDMEKEGYSEYLKYFK</sequence>
<dbReference type="SUPFAM" id="SSF51316">
    <property type="entry name" value="Mss4-like"/>
    <property type="match status" value="1"/>
</dbReference>
<dbReference type="EC" id="1.8.4.12" evidence="1"/>
<name>A0AAI8ANA1_MESHY</name>
<dbReference type="GO" id="GO:0033743">
    <property type="term" value="F:peptide-methionine (R)-S-oxide reductase activity"/>
    <property type="evidence" value="ECO:0007669"/>
    <property type="project" value="UniProtKB-EC"/>
</dbReference>
<dbReference type="GO" id="GO:0005737">
    <property type="term" value="C:cytoplasm"/>
    <property type="evidence" value="ECO:0007669"/>
    <property type="project" value="TreeGrafter"/>
</dbReference>
<dbReference type="Pfam" id="PF01641">
    <property type="entry name" value="SelR"/>
    <property type="match status" value="1"/>
</dbReference>
<accession>A0AAI8ANA1</accession>
<proteinExistence type="predicted"/>
<dbReference type="NCBIfam" id="TIGR00357">
    <property type="entry name" value="peptide-methionine (R)-S-oxide reductase MsrB"/>
    <property type="match status" value="1"/>
</dbReference>
<dbReference type="Proteomes" id="UP000009399">
    <property type="component" value="Chromosome"/>
</dbReference>
<gene>
    <name evidence="5" type="ORF">MOS_700</name>
</gene>
<dbReference type="AlphaFoldDB" id="A0AAI8ANA1"/>
<dbReference type="PANTHER" id="PTHR10173">
    <property type="entry name" value="METHIONINE SULFOXIDE REDUCTASE"/>
    <property type="match status" value="1"/>
</dbReference>
<dbReference type="Gene3D" id="2.170.150.20">
    <property type="entry name" value="Peptide methionine sulfoxide reductase"/>
    <property type="match status" value="1"/>
</dbReference>
<comment type="catalytic activity">
    <reaction evidence="3">
        <text>L-methionyl-[protein] + [thioredoxin]-disulfide + H2O = L-methionyl-(R)-S-oxide-[protein] + [thioredoxin]-dithiol</text>
        <dbReference type="Rhea" id="RHEA:24164"/>
        <dbReference type="Rhea" id="RHEA-COMP:10698"/>
        <dbReference type="Rhea" id="RHEA-COMP:10700"/>
        <dbReference type="Rhea" id="RHEA-COMP:12313"/>
        <dbReference type="Rhea" id="RHEA-COMP:12314"/>
        <dbReference type="ChEBI" id="CHEBI:15377"/>
        <dbReference type="ChEBI" id="CHEBI:16044"/>
        <dbReference type="ChEBI" id="CHEBI:29950"/>
        <dbReference type="ChEBI" id="CHEBI:45764"/>
        <dbReference type="ChEBI" id="CHEBI:50058"/>
        <dbReference type="EC" id="1.8.4.12"/>
    </reaction>
</comment>